<keyword evidence="1" id="KW-0479">Metal-binding</keyword>
<organism evidence="8 9">
    <name type="scientific">Asparagus officinalis</name>
    <name type="common">Garden asparagus</name>
    <dbReference type="NCBI Taxonomy" id="4686"/>
    <lineage>
        <taxon>Eukaryota</taxon>
        <taxon>Viridiplantae</taxon>
        <taxon>Streptophyta</taxon>
        <taxon>Embryophyta</taxon>
        <taxon>Tracheophyta</taxon>
        <taxon>Spermatophyta</taxon>
        <taxon>Magnoliopsida</taxon>
        <taxon>Liliopsida</taxon>
        <taxon>Asparagales</taxon>
        <taxon>Asparagaceae</taxon>
        <taxon>Asparagoideae</taxon>
        <taxon>Asparagus</taxon>
    </lineage>
</organism>
<feature type="region of interest" description="Disordered" evidence="5">
    <location>
        <begin position="36"/>
        <end position="55"/>
    </location>
</feature>
<dbReference type="PROSITE" id="PS51050">
    <property type="entry name" value="ZF_CW"/>
    <property type="match status" value="1"/>
</dbReference>
<evidence type="ECO:0000256" key="3">
    <source>
        <dbReference type="ARBA" id="ARBA00022833"/>
    </source>
</evidence>
<evidence type="ECO:0000256" key="1">
    <source>
        <dbReference type="ARBA" id="ARBA00022723"/>
    </source>
</evidence>
<dbReference type="OMA" id="QNCTTSE"/>
<dbReference type="GO" id="GO:0008623">
    <property type="term" value="C:CHRAC"/>
    <property type="evidence" value="ECO:0007669"/>
    <property type="project" value="TreeGrafter"/>
</dbReference>
<protein>
    <recommendedName>
        <fullName evidence="10">PHD-type domain-containing protein</fullName>
    </recommendedName>
</protein>
<dbReference type="InterPro" id="IPR013083">
    <property type="entry name" value="Znf_RING/FYVE/PHD"/>
</dbReference>
<keyword evidence="2 4" id="KW-0863">Zinc-finger</keyword>
<dbReference type="EMBL" id="CM007385">
    <property type="protein sequence ID" value="ONK70592.1"/>
    <property type="molecule type" value="Genomic_DNA"/>
</dbReference>
<dbReference type="Gramene" id="ONK70592">
    <property type="protein sequence ID" value="ONK70592"/>
    <property type="gene ID" value="A4U43_C05F35320"/>
</dbReference>
<dbReference type="GO" id="GO:0031445">
    <property type="term" value="P:regulation of heterochromatin formation"/>
    <property type="evidence" value="ECO:0007669"/>
    <property type="project" value="TreeGrafter"/>
</dbReference>
<dbReference type="SMART" id="SM00249">
    <property type="entry name" value="PHD"/>
    <property type="match status" value="1"/>
</dbReference>
<evidence type="ECO:0000256" key="2">
    <source>
        <dbReference type="ARBA" id="ARBA00022771"/>
    </source>
</evidence>
<dbReference type="AlphaFoldDB" id="A0A5P1EXF7"/>
<dbReference type="GO" id="GO:0006355">
    <property type="term" value="P:regulation of DNA-templated transcription"/>
    <property type="evidence" value="ECO:0007669"/>
    <property type="project" value="TreeGrafter"/>
</dbReference>
<evidence type="ECO:0000313" key="8">
    <source>
        <dbReference type="EMBL" id="ONK70592.1"/>
    </source>
</evidence>
<evidence type="ECO:0000256" key="5">
    <source>
        <dbReference type="SAM" id="MobiDB-lite"/>
    </source>
</evidence>
<dbReference type="InterPro" id="IPR019787">
    <property type="entry name" value="Znf_PHD-finger"/>
</dbReference>
<dbReference type="PROSITE" id="PS01359">
    <property type="entry name" value="ZF_PHD_1"/>
    <property type="match status" value="1"/>
</dbReference>
<dbReference type="Proteomes" id="UP000243459">
    <property type="component" value="Chromosome 5"/>
</dbReference>
<feature type="compositionally biased region" description="Polar residues" evidence="5">
    <location>
        <begin position="36"/>
        <end position="53"/>
    </location>
</feature>
<evidence type="ECO:0000259" key="7">
    <source>
        <dbReference type="PROSITE" id="PS51050"/>
    </source>
</evidence>
<feature type="domain" description="PHD-type" evidence="6">
    <location>
        <begin position="205"/>
        <end position="255"/>
    </location>
</feature>
<dbReference type="GO" id="GO:0000228">
    <property type="term" value="C:nuclear chromosome"/>
    <property type="evidence" value="ECO:0007669"/>
    <property type="project" value="TreeGrafter"/>
</dbReference>
<dbReference type="GO" id="GO:0045740">
    <property type="term" value="P:positive regulation of DNA replication"/>
    <property type="evidence" value="ECO:0007669"/>
    <property type="project" value="TreeGrafter"/>
</dbReference>
<feature type="domain" description="CW-type" evidence="7">
    <location>
        <begin position="347"/>
        <end position="410"/>
    </location>
</feature>
<dbReference type="PANTHER" id="PTHR46510:SF1">
    <property type="entry name" value="BROMODOMAIN ADJACENT TO ZINC FINGER DOMAIN PROTEIN 1A"/>
    <property type="match status" value="1"/>
</dbReference>
<keyword evidence="9" id="KW-1185">Reference proteome</keyword>
<dbReference type="GO" id="GO:0006338">
    <property type="term" value="P:chromatin remodeling"/>
    <property type="evidence" value="ECO:0007669"/>
    <property type="project" value="InterPro"/>
</dbReference>
<dbReference type="InterPro" id="IPR047171">
    <property type="entry name" value="BAZ1A"/>
</dbReference>
<dbReference type="InterPro" id="IPR011011">
    <property type="entry name" value="Znf_FYVE_PHD"/>
</dbReference>
<sequence>MTPNYDEYAWDRHRKGKESKSIDADLLGFSEGCSDLSNTSNVSAEASPKTNGSAYKRRKLHGNSVALLSEEITKDTTPTELSSCSYKLRSRRKCLTENKHNLCVAPANINGRSIDPLAKVCVEASNGKCSSSEGNVECSLSSANIKREVNDEGDSSITIKESLGEFSSAKDLCIFVLKRYGLLPEGWKPRAWPFEVTCSDNVSPSQPCKICGHLEDPLKMLICDGCEEAFHLSCCNPKVRELPCDKWYCQPCFRKKPKPLLQAFTEMPFNITSGKYGCRGRPYKDLILDMLKDTHPYATDVRIGRNFQVELPDWLGTNSIDNEYFGKPSEMDPTKFTDMSGWICRKAKSFGNWIQCKEVVDTEENGRKNICGKWRRAPLFIEQTEDWDCSCAVTWDPIHADCAVPQELATSEVLKQLKFVEKVNARLAAGKLQKVNEKWPRSS</sequence>
<evidence type="ECO:0008006" key="10">
    <source>
        <dbReference type="Google" id="ProtNLM"/>
    </source>
</evidence>
<evidence type="ECO:0000313" key="9">
    <source>
        <dbReference type="Proteomes" id="UP000243459"/>
    </source>
</evidence>
<dbReference type="PANTHER" id="PTHR46510">
    <property type="entry name" value="BROMODOMAIN ADJACENT TO ZINC FINGER DOMAIN PROTEIN 1A"/>
    <property type="match status" value="1"/>
</dbReference>
<reference evidence="9" key="1">
    <citation type="journal article" date="2017" name="Nat. Commun.">
        <title>The asparagus genome sheds light on the origin and evolution of a young Y chromosome.</title>
        <authorList>
            <person name="Harkess A."/>
            <person name="Zhou J."/>
            <person name="Xu C."/>
            <person name="Bowers J.E."/>
            <person name="Van der Hulst R."/>
            <person name="Ayyampalayam S."/>
            <person name="Mercati F."/>
            <person name="Riccardi P."/>
            <person name="McKain M.R."/>
            <person name="Kakrana A."/>
            <person name="Tang H."/>
            <person name="Ray J."/>
            <person name="Groenendijk J."/>
            <person name="Arikit S."/>
            <person name="Mathioni S.M."/>
            <person name="Nakano M."/>
            <person name="Shan H."/>
            <person name="Telgmann-Rauber A."/>
            <person name="Kanno A."/>
            <person name="Yue Z."/>
            <person name="Chen H."/>
            <person name="Li W."/>
            <person name="Chen Y."/>
            <person name="Xu X."/>
            <person name="Zhang Y."/>
            <person name="Luo S."/>
            <person name="Chen H."/>
            <person name="Gao J."/>
            <person name="Mao Z."/>
            <person name="Pires J.C."/>
            <person name="Luo M."/>
            <person name="Kudrna D."/>
            <person name="Wing R.A."/>
            <person name="Meyers B.C."/>
            <person name="Yi K."/>
            <person name="Kong H."/>
            <person name="Lavrijsen P."/>
            <person name="Sunseri F."/>
            <person name="Falavigna A."/>
            <person name="Ye Y."/>
            <person name="Leebens-Mack J.H."/>
            <person name="Chen G."/>
        </authorList>
    </citation>
    <scope>NUCLEOTIDE SEQUENCE [LARGE SCALE GENOMIC DNA]</scope>
    <source>
        <strain evidence="9">cv. DH0086</strain>
    </source>
</reference>
<dbReference type="GO" id="GO:0008270">
    <property type="term" value="F:zinc ion binding"/>
    <property type="evidence" value="ECO:0007669"/>
    <property type="project" value="UniProtKB-KW"/>
</dbReference>
<proteinExistence type="predicted"/>
<accession>A0A5P1EXF7</accession>
<evidence type="ECO:0000259" key="6">
    <source>
        <dbReference type="PROSITE" id="PS50016"/>
    </source>
</evidence>
<dbReference type="Pfam" id="PF00628">
    <property type="entry name" value="PHD"/>
    <property type="match status" value="1"/>
</dbReference>
<dbReference type="Gene3D" id="3.30.40.10">
    <property type="entry name" value="Zinc/RING finger domain, C3HC4 (zinc finger)"/>
    <property type="match status" value="1"/>
</dbReference>
<dbReference type="SUPFAM" id="SSF57903">
    <property type="entry name" value="FYVE/PHD zinc finger"/>
    <property type="match status" value="1"/>
</dbReference>
<dbReference type="OrthoDB" id="787137at2759"/>
<dbReference type="FunFam" id="3.30.40.100:FF:000005">
    <property type="entry name" value="uncharacterized protein LOC106759733 isoform X4"/>
    <property type="match status" value="1"/>
</dbReference>
<dbReference type="InterPro" id="IPR019786">
    <property type="entry name" value="Zinc_finger_PHD-type_CS"/>
</dbReference>
<dbReference type="GO" id="GO:0003677">
    <property type="term" value="F:DNA binding"/>
    <property type="evidence" value="ECO:0007669"/>
    <property type="project" value="TreeGrafter"/>
</dbReference>
<dbReference type="InterPro" id="IPR001965">
    <property type="entry name" value="Znf_PHD"/>
</dbReference>
<dbReference type="Gene3D" id="3.30.40.100">
    <property type="match status" value="1"/>
</dbReference>
<gene>
    <name evidence="8" type="ORF">A4U43_C05F35320</name>
</gene>
<name>A0A5P1EXF7_ASPOF</name>
<evidence type="ECO:0000256" key="4">
    <source>
        <dbReference type="PROSITE-ProRule" id="PRU00146"/>
    </source>
</evidence>
<keyword evidence="3" id="KW-0862">Zinc</keyword>
<dbReference type="InterPro" id="IPR011124">
    <property type="entry name" value="Znf_CW"/>
</dbReference>
<dbReference type="PROSITE" id="PS50016">
    <property type="entry name" value="ZF_PHD_2"/>
    <property type="match status" value="1"/>
</dbReference>